<organism evidence="1 2">
    <name type="scientific">Nonomuraea pusilla</name>
    <dbReference type="NCBI Taxonomy" id="46177"/>
    <lineage>
        <taxon>Bacteria</taxon>
        <taxon>Bacillati</taxon>
        <taxon>Actinomycetota</taxon>
        <taxon>Actinomycetes</taxon>
        <taxon>Streptosporangiales</taxon>
        <taxon>Streptosporangiaceae</taxon>
        <taxon>Nonomuraea</taxon>
    </lineage>
</organism>
<dbReference type="OrthoDB" id="7067800at2"/>
<accession>A0A1H8CAZ0</accession>
<protein>
    <submittedName>
        <fullName evidence="1">Kynurenine formamidase</fullName>
    </submittedName>
</protein>
<gene>
    <name evidence="1" type="ORF">SAMN05660976_06342</name>
</gene>
<dbReference type="PANTHER" id="PTHR31118:SF12">
    <property type="entry name" value="CYCLASE-LIKE PROTEIN 2"/>
    <property type="match status" value="1"/>
</dbReference>
<dbReference type="GO" id="GO:0004061">
    <property type="term" value="F:arylformamidase activity"/>
    <property type="evidence" value="ECO:0007669"/>
    <property type="project" value="InterPro"/>
</dbReference>
<dbReference type="Gene3D" id="3.50.30.50">
    <property type="entry name" value="Putative cyclase"/>
    <property type="match status" value="1"/>
</dbReference>
<sequence length="269" mass="29617">MRLIDLSMTIAQHPDDPGVRDIDRWTHESGPGRLGNAAKSLIQQIADREGVSPAPFLEKEHFPDGVFMSNEIVTLSVHGGTHVDAPYHYGPSSAGRPAKTIEEVPLEWCCGPGVRLSFRGKNALEVITADDVRGELDRIGHRLRPLDVVLIETGWSAHWPDPTYYSSHPAMSPEAIEVIVDHGVKLIGVDTAGFDLPTAFMIEQFVKTGDSRHLWPCHMFGREREYLQIERMAGLDRLPGPTGFTVFCAPVRVQGAGAGWARPVALIDE</sequence>
<dbReference type="AlphaFoldDB" id="A0A1H8CAZ0"/>
<dbReference type="InterPro" id="IPR037175">
    <property type="entry name" value="KFase_sf"/>
</dbReference>
<keyword evidence="2" id="KW-1185">Reference proteome</keyword>
<dbReference type="RefSeq" id="WP_091104250.1">
    <property type="nucleotide sequence ID" value="NZ_FOBF01000019.1"/>
</dbReference>
<dbReference type="InterPro" id="IPR007325">
    <property type="entry name" value="KFase/CYL"/>
</dbReference>
<evidence type="ECO:0000313" key="2">
    <source>
        <dbReference type="Proteomes" id="UP000198953"/>
    </source>
</evidence>
<name>A0A1H8CAZ0_9ACTN</name>
<dbReference type="STRING" id="46177.SAMN05660976_06342"/>
<evidence type="ECO:0000313" key="1">
    <source>
        <dbReference type="EMBL" id="SEM92391.1"/>
    </source>
</evidence>
<reference evidence="1 2" key="1">
    <citation type="submission" date="2016-10" db="EMBL/GenBank/DDBJ databases">
        <authorList>
            <person name="de Groot N.N."/>
        </authorList>
    </citation>
    <scope>NUCLEOTIDE SEQUENCE [LARGE SCALE GENOMIC DNA]</scope>
    <source>
        <strain evidence="1 2">DSM 43357</strain>
    </source>
</reference>
<proteinExistence type="predicted"/>
<dbReference type="Pfam" id="PF04199">
    <property type="entry name" value="Cyclase"/>
    <property type="match status" value="1"/>
</dbReference>
<dbReference type="SUPFAM" id="SSF102198">
    <property type="entry name" value="Putative cyclase"/>
    <property type="match status" value="1"/>
</dbReference>
<dbReference type="EMBL" id="FOBF01000019">
    <property type="protein sequence ID" value="SEM92391.1"/>
    <property type="molecule type" value="Genomic_DNA"/>
</dbReference>
<dbReference type="GO" id="GO:0019441">
    <property type="term" value="P:L-tryptophan catabolic process to kynurenine"/>
    <property type="evidence" value="ECO:0007669"/>
    <property type="project" value="InterPro"/>
</dbReference>
<dbReference type="Proteomes" id="UP000198953">
    <property type="component" value="Unassembled WGS sequence"/>
</dbReference>
<dbReference type="PANTHER" id="PTHR31118">
    <property type="entry name" value="CYCLASE-LIKE PROTEIN 2"/>
    <property type="match status" value="1"/>
</dbReference>